<keyword evidence="3" id="KW-1185">Reference proteome</keyword>
<dbReference type="Proteomes" id="UP000275408">
    <property type="component" value="Unassembled WGS sequence"/>
</dbReference>
<evidence type="ECO:0000256" key="1">
    <source>
        <dbReference type="SAM" id="Phobius"/>
    </source>
</evidence>
<evidence type="ECO:0000313" key="3">
    <source>
        <dbReference type="Proteomes" id="UP000275408"/>
    </source>
</evidence>
<feature type="non-terminal residue" evidence="2">
    <location>
        <position position="1"/>
    </location>
</feature>
<gene>
    <name evidence="2" type="ORF">pdam_00014820</name>
</gene>
<keyword evidence="1" id="KW-0812">Transmembrane</keyword>
<keyword evidence="1" id="KW-0472">Membrane</keyword>
<accession>A0A3M6UKE8</accession>
<evidence type="ECO:0000313" key="2">
    <source>
        <dbReference type="EMBL" id="RMX54095.1"/>
    </source>
</evidence>
<organism evidence="2 3">
    <name type="scientific">Pocillopora damicornis</name>
    <name type="common">Cauliflower coral</name>
    <name type="synonym">Millepora damicornis</name>
    <dbReference type="NCBI Taxonomy" id="46731"/>
    <lineage>
        <taxon>Eukaryota</taxon>
        <taxon>Metazoa</taxon>
        <taxon>Cnidaria</taxon>
        <taxon>Anthozoa</taxon>
        <taxon>Hexacorallia</taxon>
        <taxon>Scleractinia</taxon>
        <taxon>Astrocoeniina</taxon>
        <taxon>Pocilloporidae</taxon>
        <taxon>Pocillopora</taxon>
    </lineage>
</organism>
<protein>
    <submittedName>
        <fullName evidence="2">Uncharacterized protein</fullName>
    </submittedName>
</protein>
<reference evidence="2 3" key="1">
    <citation type="journal article" date="2018" name="Sci. Rep.">
        <title>Comparative analysis of the Pocillopora damicornis genome highlights role of immune system in coral evolution.</title>
        <authorList>
            <person name="Cunning R."/>
            <person name="Bay R.A."/>
            <person name="Gillette P."/>
            <person name="Baker A.C."/>
            <person name="Traylor-Knowles N."/>
        </authorList>
    </citation>
    <scope>NUCLEOTIDE SEQUENCE [LARGE SCALE GENOMIC DNA]</scope>
    <source>
        <strain evidence="2">RSMAS</strain>
        <tissue evidence="2">Whole animal</tissue>
    </source>
</reference>
<proteinExistence type="predicted"/>
<sequence length="109" mass="12857">LAFCYWLVRRYVVMLSSVKISLALVSLLILVHVNEAFPMKEWLPRRSMVKDEDSAIEQRFDEDSYSSPMKILNEDDKEEDMFADDGSERNFRKKDFSRQYQCRFGGCGK</sequence>
<dbReference type="AlphaFoldDB" id="A0A3M6UKE8"/>
<feature type="transmembrane region" description="Helical" evidence="1">
    <location>
        <begin position="12"/>
        <end position="33"/>
    </location>
</feature>
<name>A0A3M6UKE8_POCDA</name>
<dbReference type="EMBL" id="RCHS01001329">
    <property type="protein sequence ID" value="RMX54095.1"/>
    <property type="molecule type" value="Genomic_DNA"/>
</dbReference>
<keyword evidence="1" id="KW-1133">Transmembrane helix</keyword>
<comment type="caution">
    <text evidence="2">The sequence shown here is derived from an EMBL/GenBank/DDBJ whole genome shotgun (WGS) entry which is preliminary data.</text>
</comment>